<dbReference type="PROSITE" id="PS50292">
    <property type="entry name" value="PEROXIDASE_3"/>
    <property type="match status" value="1"/>
</dbReference>
<dbReference type="Gene3D" id="1.10.640.10">
    <property type="entry name" value="Haem peroxidase domain superfamily, animal type"/>
    <property type="match status" value="1"/>
</dbReference>
<dbReference type="InterPro" id="IPR019791">
    <property type="entry name" value="Haem_peroxidase_animal"/>
</dbReference>
<comment type="subcellular location">
    <subcellularLocation>
        <location evidence="1">Secreted</location>
    </subcellularLocation>
</comment>
<evidence type="ECO:0000256" key="3">
    <source>
        <dbReference type="ARBA" id="ARBA00023180"/>
    </source>
</evidence>
<evidence type="ECO:0008006" key="7">
    <source>
        <dbReference type="Google" id="ProtNLM"/>
    </source>
</evidence>
<keyword evidence="3" id="KW-0325">Glycoprotein</keyword>
<keyword evidence="2" id="KW-0964">Secreted</keyword>
<dbReference type="InterPro" id="IPR010255">
    <property type="entry name" value="Haem_peroxidase_sf"/>
</dbReference>
<organism evidence="5 6">
    <name type="scientific">Myceligenerans pegani</name>
    <dbReference type="NCBI Taxonomy" id="2776917"/>
    <lineage>
        <taxon>Bacteria</taxon>
        <taxon>Bacillati</taxon>
        <taxon>Actinomycetota</taxon>
        <taxon>Actinomycetes</taxon>
        <taxon>Micrococcales</taxon>
        <taxon>Promicromonosporaceae</taxon>
        <taxon>Myceligenerans</taxon>
    </lineage>
</organism>
<reference evidence="5 6" key="1">
    <citation type="submission" date="2020-10" db="EMBL/GenBank/DDBJ databases">
        <title>Myceligenerans pegani sp. nov., an endophytic actinomycete isolated from Peganum harmala L. in Xinjiang, China.</title>
        <authorList>
            <person name="Xin L."/>
        </authorList>
    </citation>
    <scope>NUCLEOTIDE SEQUENCE [LARGE SCALE GENOMIC DNA]</scope>
    <source>
        <strain evidence="5 6">TRM65318</strain>
    </source>
</reference>
<evidence type="ECO:0000313" key="5">
    <source>
        <dbReference type="EMBL" id="MBE1874115.1"/>
    </source>
</evidence>
<keyword evidence="6" id="KW-1185">Reference proteome</keyword>
<dbReference type="SUPFAM" id="SSF48113">
    <property type="entry name" value="Heme-dependent peroxidases"/>
    <property type="match status" value="1"/>
</dbReference>
<feature type="region of interest" description="Disordered" evidence="4">
    <location>
        <begin position="1"/>
        <end position="55"/>
    </location>
</feature>
<evidence type="ECO:0000256" key="1">
    <source>
        <dbReference type="ARBA" id="ARBA00004613"/>
    </source>
</evidence>
<dbReference type="CDD" id="cd09819">
    <property type="entry name" value="An_peroxidase_bacterial_1"/>
    <property type="match status" value="1"/>
</dbReference>
<dbReference type="Proteomes" id="UP000625527">
    <property type="component" value="Unassembled WGS sequence"/>
</dbReference>
<dbReference type="InterPro" id="IPR037120">
    <property type="entry name" value="Haem_peroxidase_sf_animal"/>
</dbReference>
<name>A0ABR9MRW3_9MICO</name>
<protein>
    <recommendedName>
        <fullName evidence="7">Heme peroxidase</fullName>
    </recommendedName>
</protein>
<sequence length="642" mass="69720">MDRTAPALHPGETSGTPYEPADLAETPAGRTVGRIGHGGVLTPEDRPAGQADPATSRATLLPRTEEAVRRDLRAGRFDATTAFDYLFAGAAEEYPLTHLSPLDPEATKDALQRLGAGMIESADPGPRESTIPVVYTYWGQFIDHDVTLFLAGAEADEGPADGPRPSPGPPGGRRGGRERRLPPIGDIIDDPFEAFSPGQVRRRLRNARVPLLDLDSLYGSGPRFAGDRHHGRTRSEAAYVPGSAKLRLGRLGDLGENFVPVAPAPDRQRDLPRDADGAAIVPDARNDENLLVAQFHVAMIRFHNAVVDWMADRHPRLARNPRALFAEARELVRYHYQWLLVHDFLRTVTKPGVLDAVLADGARLFRPERRVSMPVEFAAAAFRFGHSLVRETTELNANFNSGSLSGSATLRDLFLMTGAGGLSSDPSAPNTALPAQFAVDWTLFTDHGDPNPDHMSRRLDPFLADGLSDLLNEGNDFTGAVRELLRHLAQRNLLRAYQHAVPTGEAVASVLGLTPPAPADLRRGATPAVAAALDDLGETPLWYYVLKEAELQGNGNFLGEVGSRILAETFVYLLQVDDNSFLRRAGSPWTPAQGVRLDDGRPLTTITDLLRFAGVYPVAFSEGGEPEFRRHGPHYAGHDGEA</sequence>
<evidence type="ECO:0000313" key="6">
    <source>
        <dbReference type="Proteomes" id="UP000625527"/>
    </source>
</evidence>
<dbReference type="RefSeq" id="WP_192860703.1">
    <property type="nucleotide sequence ID" value="NZ_JADAQT010000008.1"/>
</dbReference>
<proteinExistence type="predicted"/>
<evidence type="ECO:0000256" key="4">
    <source>
        <dbReference type="SAM" id="MobiDB-lite"/>
    </source>
</evidence>
<comment type="caution">
    <text evidence="5">The sequence shown here is derived from an EMBL/GenBank/DDBJ whole genome shotgun (WGS) entry which is preliminary data.</text>
</comment>
<accession>A0ABR9MRW3</accession>
<gene>
    <name evidence="5" type="ORF">IHE71_00090</name>
</gene>
<dbReference type="EMBL" id="JADAQT010000008">
    <property type="protein sequence ID" value="MBE1874115.1"/>
    <property type="molecule type" value="Genomic_DNA"/>
</dbReference>
<dbReference type="PANTHER" id="PTHR11475">
    <property type="entry name" value="OXIDASE/PEROXIDASE"/>
    <property type="match status" value="1"/>
</dbReference>
<dbReference type="Pfam" id="PF03098">
    <property type="entry name" value="An_peroxidase"/>
    <property type="match status" value="1"/>
</dbReference>
<evidence type="ECO:0000256" key="2">
    <source>
        <dbReference type="ARBA" id="ARBA00022525"/>
    </source>
</evidence>
<feature type="region of interest" description="Disordered" evidence="4">
    <location>
        <begin position="155"/>
        <end position="188"/>
    </location>
</feature>
<dbReference type="PANTHER" id="PTHR11475:SF4">
    <property type="entry name" value="CHORION PEROXIDASE"/>
    <property type="match status" value="1"/>
</dbReference>